<organism evidence="10 11">
    <name type="scientific">Rhizodiscina lignyota</name>
    <dbReference type="NCBI Taxonomy" id="1504668"/>
    <lineage>
        <taxon>Eukaryota</taxon>
        <taxon>Fungi</taxon>
        <taxon>Dikarya</taxon>
        <taxon>Ascomycota</taxon>
        <taxon>Pezizomycotina</taxon>
        <taxon>Dothideomycetes</taxon>
        <taxon>Pleosporomycetidae</taxon>
        <taxon>Aulographales</taxon>
        <taxon>Rhizodiscinaceae</taxon>
        <taxon>Rhizodiscina</taxon>
    </lineage>
</organism>
<feature type="transmembrane region" description="Helical" evidence="8">
    <location>
        <begin position="220"/>
        <end position="246"/>
    </location>
</feature>
<dbReference type="InterPro" id="IPR011701">
    <property type="entry name" value="MFS"/>
</dbReference>
<dbReference type="GO" id="GO:0046943">
    <property type="term" value="F:carboxylic acid transmembrane transporter activity"/>
    <property type="evidence" value="ECO:0007669"/>
    <property type="project" value="UniProtKB-ARBA"/>
</dbReference>
<dbReference type="EMBL" id="ML978124">
    <property type="protein sequence ID" value="KAF2101136.1"/>
    <property type="molecule type" value="Genomic_DNA"/>
</dbReference>
<comment type="caution">
    <text evidence="10">The sequence shown here is derived from an EMBL/GenBank/DDBJ whole genome shotgun (WGS) entry which is preliminary data.</text>
</comment>
<dbReference type="FunFam" id="1.20.1720.10:FF:000013">
    <property type="entry name" value="Related to multidrug resistance proteins"/>
    <property type="match status" value="1"/>
</dbReference>
<feature type="compositionally biased region" description="Basic and acidic residues" evidence="7">
    <location>
        <begin position="557"/>
        <end position="570"/>
    </location>
</feature>
<dbReference type="Proteomes" id="UP000799772">
    <property type="component" value="Unassembled WGS sequence"/>
</dbReference>
<evidence type="ECO:0000313" key="11">
    <source>
        <dbReference type="Proteomes" id="UP000799772"/>
    </source>
</evidence>
<comment type="subcellular location">
    <subcellularLocation>
        <location evidence="1">Endomembrane system</location>
        <topology evidence="1">Multi-pass membrane protein</topology>
    </subcellularLocation>
</comment>
<keyword evidence="5 8" id="KW-1133">Transmembrane helix</keyword>
<dbReference type="Gene3D" id="1.20.1250.20">
    <property type="entry name" value="MFS general substrate transporter like domains"/>
    <property type="match status" value="1"/>
</dbReference>
<gene>
    <name evidence="10" type="ORF">NA57DRAFT_65400</name>
</gene>
<feature type="transmembrane region" description="Helical" evidence="8">
    <location>
        <begin position="381"/>
        <end position="406"/>
    </location>
</feature>
<feature type="transmembrane region" description="Helical" evidence="8">
    <location>
        <begin position="252"/>
        <end position="272"/>
    </location>
</feature>
<evidence type="ECO:0000313" key="10">
    <source>
        <dbReference type="EMBL" id="KAF2101136.1"/>
    </source>
</evidence>
<comment type="similarity">
    <text evidence="2">Belongs to the major facilitator superfamily.</text>
</comment>
<dbReference type="SUPFAM" id="SSF103473">
    <property type="entry name" value="MFS general substrate transporter"/>
    <property type="match status" value="1"/>
</dbReference>
<feature type="region of interest" description="Disordered" evidence="7">
    <location>
        <begin position="523"/>
        <end position="577"/>
    </location>
</feature>
<evidence type="ECO:0000256" key="2">
    <source>
        <dbReference type="ARBA" id="ARBA00008335"/>
    </source>
</evidence>
<dbReference type="PANTHER" id="PTHR23501:SF78">
    <property type="entry name" value="MAJOR FACILITATOR SUPERFAMILY (MFS) PROFILE DOMAIN-CONTAINING PROTEIN-RELATED"/>
    <property type="match status" value="1"/>
</dbReference>
<feature type="transmembrane region" description="Helical" evidence="8">
    <location>
        <begin position="357"/>
        <end position="375"/>
    </location>
</feature>
<feature type="transmembrane region" description="Helical" evidence="8">
    <location>
        <begin position="487"/>
        <end position="506"/>
    </location>
</feature>
<dbReference type="InterPro" id="IPR020846">
    <property type="entry name" value="MFS_dom"/>
</dbReference>
<feature type="transmembrane region" description="Helical" evidence="8">
    <location>
        <begin position="119"/>
        <end position="140"/>
    </location>
</feature>
<evidence type="ECO:0000256" key="1">
    <source>
        <dbReference type="ARBA" id="ARBA00004127"/>
    </source>
</evidence>
<feature type="transmembrane region" description="Helical" evidence="8">
    <location>
        <begin position="152"/>
        <end position="174"/>
    </location>
</feature>
<reference evidence="10" key="1">
    <citation type="journal article" date="2020" name="Stud. Mycol.">
        <title>101 Dothideomycetes genomes: a test case for predicting lifestyles and emergence of pathogens.</title>
        <authorList>
            <person name="Haridas S."/>
            <person name="Albert R."/>
            <person name="Binder M."/>
            <person name="Bloem J."/>
            <person name="Labutti K."/>
            <person name="Salamov A."/>
            <person name="Andreopoulos B."/>
            <person name="Baker S."/>
            <person name="Barry K."/>
            <person name="Bills G."/>
            <person name="Bluhm B."/>
            <person name="Cannon C."/>
            <person name="Castanera R."/>
            <person name="Culley D."/>
            <person name="Daum C."/>
            <person name="Ezra D."/>
            <person name="Gonzalez J."/>
            <person name="Henrissat B."/>
            <person name="Kuo A."/>
            <person name="Liang C."/>
            <person name="Lipzen A."/>
            <person name="Lutzoni F."/>
            <person name="Magnuson J."/>
            <person name="Mondo S."/>
            <person name="Nolan M."/>
            <person name="Ohm R."/>
            <person name="Pangilinan J."/>
            <person name="Park H.-J."/>
            <person name="Ramirez L."/>
            <person name="Alfaro M."/>
            <person name="Sun H."/>
            <person name="Tritt A."/>
            <person name="Yoshinaga Y."/>
            <person name="Zwiers L.-H."/>
            <person name="Turgeon B."/>
            <person name="Goodwin S."/>
            <person name="Spatafora J."/>
            <person name="Crous P."/>
            <person name="Grigoriev I."/>
        </authorList>
    </citation>
    <scope>NUCLEOTIDE SEQUENCE</scope>
    <source>
        <strain evidence="10">CBS 133067</strain>
    </source>
</reference>
<accession>A0A9P4IG59</accession>
<keyword evidence="3" id="KW-0813">Transport</keyword>
<feature type="transmembrane region" description="Helical" evidence="8">
    <location>
        <begin position="93"/>
        <end position="113"/>
    </location>
</feature>
<dbReference type="FunFam" id="1.20.1250.20:FF:000436">
    <property type="entry name" value="MFS transporter, putative"/>
    <property type="match status" value="1"/>
</dbReference>
<dbReference type="Pfam" id="PF07690">
    <property type="entry name" value="MFS_1"/>
    <property type="match status" value="1"/>
</dbReference>
<proteinExistence type="inferred from homology"/>
<feature type="domain" description="Major facilitator superfamily (MFS) profile" evidence="9">
    <location>
        <begin position="29"/>
        <end position="511"/>
    </location>
</feature>
<evidence type="ECO:0000256" key="6">
    <source>
        <dbReference type="ARBA" id="ARBA00023136"/>
    </source>
</evidence>
<dbReference type="GO" id="GO:0005886">
    <property type="term" value="C:plasma membrane"/>
    <property type="evidence" value="ECO:0007669"/>
    <property type="project" value="TreeGrafter"/>
</dbReference>
<evidence type="ECO:0000256" key="4">
    <source>
        <dbReference type="ARBA" id="ARBA00022692"/>
    </source>
</evidence>
<keyword evidence="4 8" id="KW-0812">Transmembrane</keyword>
<keyword evidence="11" id="KW-1185">Reference proteome</keyword>
<dbReference type="AlphaFoldDB" id="A0A9P4IG59"/>
<feature type="transmembrane region" description="Helical" evidence="8">
    <location>
        <begin position="63"/>
        <end position="81"/>
    </location>
</feature>
<evidence type="ECO:0000256" key="5">
    <source>
        <dbReference type="ARBA" id="ARBA00022989"/>
    </source>
</evidence>
<dbReference type="PROSITE" id="PS50850">
    <property type="entry name" value="MFS"/>
    <property type="match status" value="1"/>
</dbReference>
<evidence type="ECO:0000256" key="7">
    <source>
        <dbReference type="SAM" id="MobiDB-lite"/>
    </source>
</evidence>
<evidence type="ECO:0000259" key="9">
    <source>
        <dbReference type="PROSITE" id="PS50850"/>
    </source>
</evidence>
<dbReference type="GO" id="GO:0012505">
    <property type="term" value="C:endomembrane system"/>
    <property type="evidence" value="ECO:0007669"/>
    <property type="project" value="UniProtKB-SubCell"/>
</dbReference>
<protein>
    <submittedName>
        <fullName evidence="10">MFS transporter</fullName>
    </submittedName>
</protein>
<feature type="transmembrane region" description="Helical" evidence="8">
    <location>
        <begin position="25"/>
        <end position="43"/>
    </location>
</feature>
<feature type="compositionally biased region" description="Basic and acidic residues" evidence="7">
    <location>
        <begin position="523"/>
        <end position="544"/>
    </location>
</feature>
<name>A0A9P4IG59_9PEZI</name>
<dbReference type="Gene3D" id="1.20.1720.10">
    <property type="entry name" value="Multidrug resistance protein D"/>
    <property type="match status" value="1"/>
</dbReference>
<feature type="transmembrane region" description="Helical" evidence="8">
    <location>
        <begin position="284"/>
        <end position="307"/>
    </location>
</feature>
<feature type="transmembrane region" description="Helical" evidence="8">
    <location>
        <begin position="327"/>
        <end position="345"/>
    </location>
</feature>
<dbReference type="PANTHER" id="PTHR23501">
    <property type="entry name" value="MAJOR FACILITATOR SUPERFAMILY"/>
    <property type="match status" value="1"/>
</dbReference>
<evidence type="ECO:0000256" key="3">
    <source>
        <dbReference type="ARBA" id="ARBA00022448"/>
    </source>
</evidence>
<dbReference type="InterPro" id="IPR036259">
    <property type="entry name" value="MFS_trans_sf"/>
</dbReference>
<dbReference type="OrthoDB" id="10021397at2759"/>
<feature type="transmembrane region" description="Helical" evidence="8">
    <location>
        <begin position="186"/>
        <end position="208"/>
    </location>
</feature>
<evidence type="ECO:0000256" key="8">
    <source>
        <dbReference type="SAM" id="Phobius"/>
    </source>
</evidence>
<sequence>MSHFERQRAAEEALRNQENLLPKKQLIFTFLILALTLLVYFIDQNGIGQLLPIMAVDLNATQTISWAGTSSLIGNTVFQVLYGRLSDLFGRKLVYLSAIALLCFSDLLCGLSQNAAMLYVFRGLAGVAGGGITSLTMIVVSDIVTLQERGKYQGILGSCVGLGNLVGPLLASTFAEKTKVGWRGLFYMLAPTAAGCGVVHYFMLPTVVPRKDFRENVKKIDYLGVITASIALILLLIPISGGGAYFAWNSPMVISMLTIGSIFAVLFGYVEWRVSALPMMPFDLFKNMAISAIMIQNFFFGAVYYSYIYYFPIYFQNVRQWSPLKSAILIIPMVGTQACSSILSGQYITRTQRYGEIIIIGFFLFTLGTGLTILFDENFQLRYIIAIMVVFGYGCGNVFQPTIVALQAHARKSQRAVVISVRNFLRCLGGAVGLALSAAVLQNVLKASLPAEFKYLAASTFTHPDYSKFTATDSAAIKSAYAQASRAVFIMLTPLAVVCLITCAFVRDRGLIRPEELEAIERERQMREEEETTRQQEADLEKGMLDNGMADAAGGRSEVEVDVEKEKSDDITVMGKM</sequence>
<feature type="transmembrane region" description="Helical" evidence="8">
    <location>
        <begin position="427"/>
        <end position="445"/>
    </location>
</feature>
<keyword evidence="6 8" id="KW-0472">Membrane</keyword>